<dbReference type="InterPro" id="IPR013324">
    <property type="entry name" value="RNA_pol_sigma_r3/r4-like"/>
</dbReference>
<dbReference type="EMBL" id="JARRAG010000002">
    <property type="protein sequence ID" value="MDG3004915.1"/>
    <property type="molecule type" value="Genomic_DNA"/>
</dbReference>
<sequence>MRRSKRWTGREVERLLRDGVDPPGGDARLLHRYLAERDEAAFEAIVDRHGPLVLALCRRYLYDPADVDDAFQATFLVLLRKGAGLRDGDALSSWLYGVARRVAVRARSDVLRRRAREGGPDKVDEAVADPERPVDDSLETLDRELSRLPEKYRAPLVLCYLRGRTYDQAAAELGWPSGTVRSRMAKARTILHQRLTRQGVDASACLVLLKADLAASLVPPSLVAATVAAAGRFAGLGGLAWLASASSPWPAAALAQGAISTMSPSPWKLLGLACTSAALSAGAFAVASGALAAPGAQDKPPEAQQDAVKIEKVAPVVDTKTEVMKTEAPEVSVKAEEKHVPAPVDQRLDALEAKLDRMAALLARPAPLPPTAVEPNDRIAAAAPTPPGTRSVREIEAELVNAYMNYQRCRKLAEQHVVSQEELELAVQPIRVIMSRLLEIKDEQENVVRKLKYMDEEYRWHTDQRNVLMEKLTKAKGDPVTVAQVSEELRAAEASIERNRQEINAIQRGTFSIDNQSRMAERLIDWTKKRLPDMKMSIDDIREDPK</sequence>
<keyword evidence="2" id="KW-0805">Transcription regulation</keyword>
<keyword evidence="10" id="KW-1185">Reference proteome</keyword>
<dbReference type="InterPro" id="IPR013325">
    <property type="entry name" value="RNA_pol_sigma_r2"/>
</dbReference>
<evidence type="ECO:0000313" key="9">
    <source>
        <dbReference type="EMBL" id="MDG3004915.1"/>
    </source>
</evidence>
<gene>
    <name evidence="9" type="ORF">PZE19_14100</name>
</gene>
<evidence type="ECO:0000259" key="7">
    <source>
        <dbReference type="Pfam" id="PF04542"/>
    </source>
</evidence>
<keyword evidence="4" id="KW-0804">Transcription</keyword>
<dbReference type="CDD" id="cd06171">
    <property type="entry name" value="Sigma70_r4"/>
    <property type="match status" value="1"/>
</dbReference>
<comment type="caution">
    <text evidence="9">The sequence shown here is derived from an EMBL/GenBank/DDBJ whole genome shotgun (WGS) entry which is preliminary data.</text>
</comment>
<dbReference type="NCBIfam" id="TIGR02937">
    <property type="entry name" value="sigma70-ECF"/>
    <property type="match status" value="1"/>
</dbReference>
<protein>
    <submittedName>
        <fullName evidence="9">Sigma-70 family RNA polymerase sigma factor</fullName>
    </submittedName>
</protein>
<dbReference type="Pfam" id="PF04542">
    <property type="entry name" value="Sigma70_r2"/>
    <property type="match status" value="1"/>
</dbReference>
<dbReference type="Pfam" id="PF08281">
    <property type="entry name" value="Sigma70_r4_2"/>
    <property type="match status" value="1"/>
</dbReference>
<dbReference type="SUPFAM" id="SSF88946">
    <property type="entry name" value="Sigma2 domain of RNA polymerase sigma factors"/>
    <property type="match status" value="1"/>
</dbReference>
<feature type="region of interest" description="Disordered" evidence="6">
    <location>
        <begin position="368"/>
        <end position="389"/>
    </location>
</feature>
<dbReference type="Gene3D" id="1.10.1740.10">
    <property type="match status" value="1"/>
</dbReference>
<feature type="coiled-coil region" evidence="5">
    <location>
        <begin position="482"/>
        <end position="509"/>
    </location>
</feature>
<comment type="similarity">
    <text evidence="1">Belongs to the sigma-70 factor family. ECF subfamily.</text>
</comment>
<dbReference type="InterPro" id="IPR007627">
    <property type="entry name" value="RNA_pol_sigma70_r2"/>
</dbReference>
<evidence type="ECO:0000256" key="4">
    <source>
        <dbReference type="ARBA" id="ARBA00023163"/>
    </source>
</evidence>
<feature type="domain" description="RNA polymerase sigma-70 region 2" evidence="7">
    <location>
        <begin position="46"/>
        <end position="108"/>
    </location>
</feature>
<accession>A0ABT6FC06</accession>
<dbReference type="Proteomes" id="UP001216907">
    <property type="component" value="Unassembled WGS sequence"/>
</dbReference>
<keyword evidence="3" id="KW-0731">Sigma factor</keyword>
<keyword evidence="5" id="KW-0175">Coiled coil</keyword>
<proteinExistence type="inferred from homology"/>
<name>A0ABT6FC06_9BACT</name>
<dbReference type="PANTHER" id="PTHR43133">
    <property type="entry name" value="RNA POLYMERASE ECF-TYPE SIGMA FACTO"/>
    <property type="match status" value="1"/>
</dbReference>
<evidence type="ECO:0000256" key="2">
    <source>
        <dbReference type="ARBA" id="ARBA00023015"/>
    </source>
</evidence>
<dbReference type="PANTHER" id="PTHR43133:SF51">
    <property type="entry name" value="RNA POLYMERASE SIGMA FACTOR"/>
    <property type="match status" value="1"/>
</dbReference>
<reference evidence="9 10" key="1">
    <citation type="submission" date="2023-03" db="EMBL/GenBank/DDBJ databases">
        <title>Paludisphaera mucosa sp. nov. a novel planctomycete from northern fen.</title>
        <authorList>
            <person name="Ivanova A."/>
        </authorList>
    </citation>
    <scope>NUCLEOTIDE SEQUENCE [LARGE SCALE GENOMIC DNA]</scope>
    <source>
        <strain evidence="9 10">Pla2</strain>
    </source>
</reference>
<dbReference type="InterPro" id="IPR036388">
    <property type="entry name" value="WH-like_DNA-bd_sf"/>
</dbReference>
<dbReference type="InterPro" id="IPR014284">
    <property type="entry name" value="RNA_pol_sigma-70_dom"/>
</dbReference>
<organism evidence="9 10">
    <name type="scientific">Paludisphaera mucosa</name>
    <dbReference type="NCBI Taxonomy" id="3030827"/>
    <lineage>
        <taxon>Bacteria</taxon>
        <taxon>Pseudomonadati</taxon>
        <taxon>Planctomycetota</taxon>
        <taxon>Planctomycetia</taxon>
        <taxon>Isosphaerales</taxon>
        <taxon>Isosphaeraceae</taxon>
        <taxon>Paludisphaera</taxon>
    </lineage>
</organism>
<dbReference type="SUPFAM" id="SSF88659">
    <property type="entry name" value="Sigma3 and sigma4 domains of RNA polymerase sigma factors"/>
    <property type="match status" value="1"/>
</dbReference>
<evidence type="ECO:0000313" key="10">
    <source>
        <dbReference type="Proteomes" id="UP001216907"/>
    </source>
</evidence>
<dbReference type="RefSeq" id="WP_277861266.1">
    <property type="nucleotide sequence ID" value="NZ_JARRAG010000002.1"/>
</dbReference>
<evidence type="ECO:0000256" key="3">
    <source>
        <dbReference type="ARBA" id="ARBA00023082"/>
    </source>
</evidence>
<evidence type="ECO:0000256" key="6">
    <source>
        <dbReference type="SAM" id="MobiDB-lite"/>
    </source>
</evidence>
<evidence type="ECO:0000259" key="8">
    <source>
        <dbReference type="Pfam" id="PF08281"/>
    </source>
</evidence>
<evidence type="ECO:0000256" key="5">
    <source>
        <dbReference type="SAM" id="Coils"/>
    </source>
</evidence>
<dbReference type="InterPro" id="IPR039425">
    <property type="entry name" value="RNA_pol_sigma-70-like"/>
</dbReference>
<dbReference type="InterPro" id="IPR013249">
    <property type="entry name" value="RNA_pol_sigma70_r4_t2"/>
</dbReference>
<evidence type="ECO:0000256" key="1">
    <source>
        <dbReference type="ARBA" id="ARBA00010641"/>
    </source>
</evidence>
<feature type="domain" description="RNA polymerase sigma factor 70 region 4 type 2" evidence="8">
    <location>
        <begin position="139"/>
        <end position="189"/>
    </location>
</feature>
<dbReference type="Gene3D" id="1.10.10.10">
    <property type="entry name" value="Winged helix-like DNA-binding domain superfamily/Winged helix DNA-binding domain"/>
    <property type="match status" value="1"/>
</dbReference>